<dbReference type="NCBIfam" id="TIGR00254">
    <property type="entry name" value="GGDEF"/>
    <property type="match status" value="1"/>
</dbReference>
<dbReference type="AlphaFoldDB" id="A0A5J6MK22"/>
<dbReference type="CDD" id="cd19410">
    <property type="entry name" value="HK9-like_sensor"/>
    <property type="match status" value="1"/>
</dbReference>
<dbReference type="PANTHER" id="PTHR45138:SF9">
    <property type="entry name" value="DIGUANYLATE CYCLASE DGCM-RELATED"/>
    <property type="match status" value="1"/>
</dbReference>
<accession>A0A5J6MK22</accession>
<organism evidence="6 7">
    <name type="scientific">Hypericibacter terrae</name>
    <dbReference type="NCBI Taxonomy" id="2602015"/>
    <lineage>
        <taxon>Bacteria</taxon>
        <taxon>Pseudomonadati</taxon>
        <taxon>Pseudomonadota</taxon>
        <taxon>Alphaproteobacteria</taxon>
        <taxon>Rhodospirillales</taxon>
        <taxon>Dongiaceae</taxon>
        <taxon>Hypericibacter</taxon>
    </lineage>
</organism>
<evidence type="ECO:0000256" key="3">
    <source>
        <dbReference type="SAM" id="MobiDB-lite"/>
    </source>
</evidence>
<feature type="domain" description="GGDEF" evidence="5">
    <location>
        <begin position="417"/>
        <end position="551"/>
    </location>
</feature>
<comment type="catalytic activity">
    <reaction evidence="2">
        <text>2 GTP = 3',3'-c-di-GMP + 2 diphosphate</text>
        <dbReference type="Rhea" id="RHEA:24898"/>
        <dbReference type="ChEBI" id="CHEBI:33019"/>
        <dbReference type="ChEBI" id="CHEBI:37565"/>
        <dbReference type="ChEBI" id="CHEBI:58805"/>
        <dbReference type="EC" id="2.7.7.65"/>
    </reaction>
</comment>
<dbReference type="KEGG" id="htq:FRZ44_31310"/>
<reference evidence="6 7" key="1">
    <citation type="submission" date="2019-08" db="EMBL/GenBank/DDBJ databases">
        <title>Hyperibacter terrae gen. nov., sp. nov. and Hyperibacter viscosus sp. nov., two new members in the family Rhodospirillaceae isolated from the rhizosphere of Hypericum perforatum.</title>
        <authorList>
            <person name="Noviana Z."/>
        </authorList>
    </citation>
    <scope>NUCLEOTIDE SEQUENCE [LARGE SCALE GENOMIC DNA]</scope>
    <source>
        <strain evidence="6 7">R5913</strain>
    </source>
</reference>
<dbReference type="GO" id="GO:0043709">
    <property type="term" value="P:cell adhesion involved in single-species biofilm formation"/>
    <property type="evidence" value="ECO:0007669"/>
    <property type="project" value="TreeGrafter"/>
</dbReference>
<dbReference type="InterPro" id="IPR029016">
    <property type="entry name" value="GAF-like_dom_sf"/>
</dbReference>
<evidence type="ECO:0000256" key="1">
    <source>
        <dbReference type="ARBA" id="ARBA00012528"/>
    </source>
</evidence>
<dbReference type="Pfam" id="PF00990">
    <property type="entry name" value="GGDEF"/>
    <property type="match status" value="1"/>
</dbReference>
<dbReference type="EMBL" id="CP042906">
    <property type="protein sequence ID" value="QEX17828.1"/>
    <property type="molecule type" value="Genomic_DNA"/>
</dbReference>
<evidence type="ECO:0000313" key="7">
    <source>
        <dbReference type="Proteomes" id="UP000326202"/>
    </source>
</evidence>
<dbReference type="Gene3D" id="3.30.70.270">
    <property type="match status" value="1"/>
</dbReference>
<proteinExistence type="predicted"/>
<dbReference type="PROSITE" id="PS50887">
    <property type="entry name" value="GGDEF"/>
    <property type="match status" value="1"/>
</dbReference>
<dbReference type="GO" id="GO:1902201">
    <property type="term" value="P:negative regulation of bacterial-type flagellum-dependent cell motility"/>
    <property type="evidence" value="ECO:0007669"/>
    <property type="project" value="TreeGrafter"/>
</dbReference>
<dbReference type="FunFam" id="3.30.70.270:FF:000001">
    <property type="entry name" value="Diguanylate cyclase domain protein"/>
    <property type="match status" value="1"/>
</dbReference>
<feature type="transmembrane region" description="Helical" evidence="4">
    <location>
        <begin position="181"/>
        <end position="205"/>
    </location>
</feature>
<dbReference type="Pfam" id="PF05227">
    <property type="entry name" value="CHASE3"/>
    <property type="match status" value="1"/>
</dbReference>
<protein>
    <recommendedName>
        <fullName evidence="1">diguanylate cyclase</fullName>
        <ecNumber evidence="1">2.7.7.65</ecNumber>
    </recommendedName>
</protein>
<dbReference type="PANTHER" id="PTHR45138">
    <property type="entry name" value="REGULATORY COMPONENTS OF SENSORY TRANSDUCTION SYSTEM"/>
    <property type="match status" value="1"/>
</dbReference>
<dbReference type="SUPFAM" id="SSF55073">
    <property type="entry name" value="Nucleotide cyclase"/>
    <property type="match status" value="1"/>
</dbReference>
<name>A0A5J6MK22_9PROT</name>
<dbReference type="InterPro" id="IPR003018">
    <property type="entry name" value="GAF"/>
</dbReference>
<dbReference type="RefSeq" id="WP_151178045.1">
    <property type="nucleotide sequence ID" value="NZ_CP042906.1"/>
</dbReference>
<keyword evidence="7" id="KW-1185">Reference proteome</keyword>
<dbReference type="Gene3D" id="3.30.450.40">
    <property type="match status" value="1"/>
</dbReference>
<dbReference type="CDD" id="cd01949">
    <property type="entry name" value="GGDEF"/>
    <property type="match status" value="1"/>
</dbReference>
<feature type="region of interest" description="Disordered" evidence="3">
    <location>
        <begin position="545"/>
        <end position="575"/>
    </location>
</feature>
<dbReference type="EC" id="2.7.7.65" evidence="1"/>
<evidence type="ECO:0000256" key="2">
    <source>
        <dbReference type="ARBA" id="ARBA00034247"/>
    </source>
</evidence>
<dbReference type="Proteomes" id="UP000326202">
    <property type="component" value="Chromosome"/>
</dbReference>
<dbReference type="GO" id="GO:0052621">
    <property type="term" value="F:diguanylate cyclase activity"/>
    <property type="evidence" value="ECO:0007669"/>
    <property type="project" value="UniProtKB-EC"/>
</dbReference>
<dbReference type="Pfam" id="PF01590">
    <property type="entry name" value="GAF"/>
    <property type="match status" value="1"/>
</dbReference>
<dbReference type="SMART" id="SM00267">
    <property type="entry name" value="GGDEF"/>
    <property type="match status" value="1"/>
</dbReference>
<dbReference type="OrthoDB" id="315417at2"/>
<keyword evidence="4" id="KW-0812">Transmembrane</keyword>
<dbReference type="InterPro" id="IPR029787">
    <property type="entry name" value="Nucleotide_cyclase"/>
</dbReference>
<keyword evidence="4" id="KW-0472">Membrane</keyword>
<gene>
    <name evidence="6" type="ORF">FRZ44_31310</name>
</gene>
<dbReference type="GO" id="GO:0005886">
    <property type="term" value="C:plasma membrane"/>
    <property type="evidence" value="ECO:0007669"/>
    <property type="project" value="TreeGrafter"/>
</dbReference>
<dbReference type="InterPro" id="IPR043128">
    <property type="entry name" value="Rev_trsase/Diguanyl_cyclase"/>
</dbReference>
<evidence type="ECO:0000256" key="4">
    <source>
        <dbReference type="SAM" id="Phobius"/>
    </source>
</evidence>
<dbReference type="InterPro" id="IPR007891">
    <property type="entry name" value="CHASE3"/>
</dbReference>
<dbReference type="InterPro" id="IPR050469">
    <property type="entry name" value="Diguanylate_Cyclase"/>
</dbReference>
<keyword evidence="4" id="KW-1133">Transmembrane helix</keyword>
<dbReference type="InterPro" id="IPR000160">
    <property type="entry name" value="GGDEF_dom"/>
</dbReference>
<evidence type="ECO:0000313" key="6">
    <source>
        <dbReference type="EMBL" id="QEX17828.1"/>
    </source>
</evidence>
<sequence>MAQKHRSLAIVVPFFVGIVLLAAMAGSALVLGIDVGRKSEEVRGLETEAVQTEAALLALVDAETGFRGYALTADAGYLEPYYQGLERLRAIEAASPSMFAIDVETDGATLRFADLVAHRLALFEQGIADIKQNGPLTGGRLDVVSQGKQVMDGIRKLVGELRAHRRADIAALSGDLAFRNMLAFGLVTAAGIIAIALSIAQFFAFNRQMRRRETSEAALQLRSREIELAADMTNALQAVPTREESLLVIADYSSQIVADMTGALYTYNNARDQLVLSASWGNPALKGELVESFGPDQCWALRRGTAYIAHSARHGLNCQHVHGVPHSYMCVPIAAQGAVYGVLHLASPAATPEIAFSGIQDTARGLANRLSLALANMDLREKLRSLAIRDPLTGLFNRRVLDEILTRELARADRARSRLGVAMIDIDHFKSFNDQFGHKAGDIVLKSVCDQIAKMLRRSDLACRYGGEEIVVLLPDIDVENGVRVCEKLREGVASIELGELVPGATHVTVSIGFSLYPDRCSDHGDLLPSADRAMYDAKRAGRNRVSAYGGPAPKPDLPLDIAQPRLETIGSTPT</sequence>
<dbReference type="SUPFAM" id="SSF55781">
    <property type="entry name" value="GAF domain-like"/>
    <property type="match status" value="1"/>
</dbReference>
<evidence type="ECO:0000259" key="5">
    <source>
        <dbReference type="PROSITE" id="PS50887"/>
    </source>
</evidence>